<dbReference type="GO" id="GO:0020037">
    <property type="term" value="F:heme binding"/>
    <property type="evidence" value="ECO:0007669"/>
    <property type="project" value="InterPro"/>
</dbReference>
<gene>
    <name evidence="1" type="ORF">C8F04DRAFT_904106</name>
</gene>
<dbReference type="SUPFAM" id="SSF48264">
    <property type="entry name" value="Cytochrome P450"/>
    <property type="match status" value="1"/>
</dbReference>
<dbReference type="Proteomes" id="UP001218188">
    <property type="component" value="Unassembled WGS sequence"/>
</dbReference>
<dbReference type="Gene3D" id="1.10.630.10">
    <property type="entry name" value="Cytochrome P450"/>
    <property type="match status" value="1"/>
</dbReference>
<dbReference type="Pfam" id="PF00067">
    <property type="entry name" value="p450"/>
    <property type="match status" value="1"/>
</dbReference>
<feature type="non-terminal residue" evidence="1">
    <location>
        <position position="1"/>
    </location>
</feature>
<dbReference type="EMBL" id="JARJCM010000077">
    <property type="protein sequence ID" value="KAJ7031991.1"/>
    <property type="molecule type" value="Genomic_DNA"/>
</dbReference>
<dbReference type="InterPro" id="IPR001128">
    <property type="entry name" value="Cyt_P450"/>
</dbReference>
<dbReference type="GO" id="GO:0005506">
    <property type="term" value="F:iron ion binding"/>
    <property type="evidence" value="ECO:0007669"/>
    <property type="project" value="InterPro"/>
</dbReference>
<protein>
    <submittedName>
        <fullName evidence="1">Uncharacterized protein</fullName>
    </submittedName>
</protein>
<evidence type="ECO:0000313" key="1">
    <source>
        <dbReference type="EMBL" id="KAJ7031991.1"/>
    </source>
</evidence>
<dbReference type="AlphaFoldDB" id="A0AAD6SRT7"/>
<reference evidence="1" key="1">
    <citation type="submission" date="2023-03" db="EMBL/GenBank/DDBJ databases">
        <title>Massive genome expansion in bonnet fungi (Mycena s.s.) driven by repeated elements and novel gene families across ecological guilds.</title>
        <authorList>
            <consortium name="Lawrence Berkeley National Laboratory"/>
            <person name="Harder C.B."/>
            <person name="Miyauchi S."/>
            <person name="Viragh M."/>
            <person name="Kuo A."/>
            <person name="Thoen E."/>
            <person name="Andreopoulos B."/>
            <person name="Lu D."/>
            <person name="Skrede I."/>
            <person name="Drula E."/>
            <person name="Henrissat B."/>
            <person name="Morin E."/>
            <person name="Kohler A."/>
            <person name="Barry K."/>
            <person name="LaButti K."/>
            <person name="Morin E."/>
            <person name="Salamov A."/>
            <person name="Lipzen A."/>
            <person name="Mereny Z."/>
            <person name="Hegedus B."/>
            <person name="Baldrian P."/>
            <person name="Stursova M."/>
            <person name="Weitz H."/>
            <person name="Taylor A."/>
            <person name="Grigoriev I.V."/>
            <person name="Nagy L.G."/>
            <person name="Martin F."/>
            <person name="Kauserud H."/>
        </authorList>
    </citation>
    <scope>NUCLEOTIDE SEQUENCE</scope>
    <source>
        <strain evidence="1">CBHHK200</strain>
    </source>
</reference>
<accession>A0AAD6SRT7</accession>
<dbReference type="GO" id="GO:0004497">
    <property type="term" value="F:monooxygenase activity"/>
    <property type="evidence" value="ECO:0007669"/>
    <property type="project" value="InterPro"/>
</dbReference>
<sequence>EFEPERFLDTESYRWPRDAFVAFSADPRTLIGQRFARTESVCSLASLVRNYEISVTEDLQAAAFDEQKRVMLSWS</sequence>
<feature type="non-terminal residue" evidence="1">
    <location>
        <position position="75"/>
    </location>
</feature>
<dbReference type="InterPro" id="IPR036396">
    <property type="entry name" value="Cyt_P450_sf"/>
</dbReference>
<keyword evidence="2" id="KW-1185">Reference proteome</keyword>
<name>A0AAD6SRT7_9AGAR</name>
<comment type="caution">
    <text evidence="1">The sequence shown here is derived from an EMBL/GenBank/DDBJ whole genome shotgun (WGS) entry which is preliminary data.</text>
</comment>
<organism evidence="1 2">
    <name type="scientific">Mycena alexandri</name>
    <dbReference type="NCBI Taxonomy" id="1745969"/>
    <lineage>
        <taxon>Eukaryota</taxon>
        <taxon>Fungi</taxon>
        <taxon>Dikarya</taxon>
        <taxon>Basidiomycota</taxon>
        <taxon>Agaricomycotina</taxon>
        <taxon>Agaricomycetes</taxon>
        <taxon>Agaricomycetidae</taxon>
        <taxon>Agaricales</taxon>
        <taxon>Marasmiineae</taxon>
        <taxon>Mycenaceae</taxon>
        <taxon>Mycena</taxon>
    </lineage>
</organism>
<dbReference type="GO" id="GO:0016705">
    <property type="term" value="F:oxidoreductase activity, acting on paired donors, with incorporation or reduction of molecular oxygen"/>
    <property type="evidence" value="ECO:0007669"/>
    <property type="project" value="InterPro"/>
</dbReference>
<proteinExistence type="predicted"/>
<evidence type="ECO:0000313" key="2">
    <source>
        <dbReference type="Proteomes" id="UP001218188"/>
    </source>
</evidence>